<keyword evidence="4 9" id="KW-0997">Cell inner membrane</keyword>
<evidence type="ECO:0000259" key="10">
    <source>
        <dbReference type="Pfam" id="PF04290"/>
    </source>
</evidence>
<evidence type="ECO:0000256" key="8">
    <source>
        <dbReference type="ARBA" id="ARBA00038436"/>
    </source>
</evidence>
<feature type="domain" description="Tripartite ATP-independent periplasmic transporters DctQ component" evidence="10">
    <location>
        <begin position="34"/>
        <end position="160"/>
    </location>
</feature>
<keyword evidence="12" id="KW-1185">Reference proteome</keyword>
<evidence type="ECO:0000313" key="12">
    <source>
        <dbReference type="Proteomes" id="UP000235346"/>
    </source>
</evidence>
<keyword evidence="5 9" id="KW-0812">Transmembrane</keyword>
<evidence type="ECO:0000256" key="3">
    <source>
        <dbReference type="ARBA" id="ARBA00022475"/>
    </source>
</evidence>
<comment type="similarity">
    <text evidence="8 9">Belongs to the TRAP transporter small permease family.</text>
</comment>
<keyword evidence="6 9" id="KW-1133">Transmembrane helix</keyword>
<dbReference type="GO" id="GO:0005886">
    <property type="term" value="C:plasma membrane"/>
    <property type="evidence" value="ECO:0007669"/>
    <property type="project" value="UniProtKB-SubCell"/>
</dbReference>
<proteinExistence type="inferred from homology"/>
<evidence type="ECO:0000256" key="6">
    <source>
        <dbReference type="ARBA" id="ARBA00022989"/>
    </source>
</evidence>
<comment type="subcellular location">
    <subcellularLocation>
        <location evidence="1 9">Cell inner membrane</location>
        <topology evidence="1 9">Multi-pass membrane protein</topology>
    </subcellularLocation>
</comment>
<comment type="caution">
    <text evidence="9">Lacks conserved residue(s) required for the propagation of feature annotation.</text>
</comment>
<protein>
    <recommendedName>
        <fullName evidence="9">TRAP transporter small permease protein</fullName>
    </recommendedName>
</protein>
<feature type="transmembrane region" description="Helical" evidence="9">
    <location>
        <begin position="99"/>
        <end position="119"/>
    </location>
</feature>
<evidence type="ECO:0000256" key="9">
    <source>
        <dbReference type="RuleBase" id="RU369079"/>
    </source>
</evidence>
<evidence type="ECO:0000313" key="11">
    <source>
        <dbReference type="EMBL" id="PMR67075.1"/>
    </source>
</evidence>
<dbReference type="GO" id="GO:0022857">
    <property type="term" value="F:transmembrane transporter activity"/>
    <property type="evidence" value="ECO:0007669"/>
    <property type="project" value="UniProtKB-UniRule"/>
</dbReference>
<feature type="transmembrane region" description="Helical" evidence="9">
    <location>
        <begin position="139"/>
        <end position="159"/>
    </location>
</feature>
<dbReference type="InterPro" id="IPR055348">
    <property type="entry name" value="DctQ"/>
</dbReference>
<gene>
    <name evidence="11" type="ORF">C1H66_20545</name>
</gene>
<feature type="transmembrane region" description="Helical" evidence="9">
    <location>
        <begin position="22"/>
        <end position="48"/>
    </location>
</feature>
<dbReference type="OrthoDB" id="9791324at2"/>
<dbReference type="AlphaFoldDB" id="A0A2N7TFY4"/>
<dbReference type="PANTHER" id="PTHR35011:SF10">
    <property type="entry name" value="TRAP TRANSPORTER SMALL PERMEASE PROTEIN"/>
    <property type="match status" value="1"/>
</dbReference>
<evidence type="ECO:0000256" key="2">
    <source>
        <dbReference type="ARBA" id="ARBA00022448"/>
    </source>
</evidence>
<keyword evidence="3" id="KW-1003">Cell membrane</keyword>
<evidence type="ECO:0000256" key="5">
    <source>
        <dbReference type="ARBA" id="ARBA00022692"/>
    </source>
</evidence>
<sequence length="181" mass="19138">MSTGGQHMLPLLTKAHDATSELGLYTGLLALALIALLTFIGTMSRYFIGAPIGWIPDWSTYLLAGSIFVTAPAVTKRGLHVSMDMLPSLLEASILRKVVTAIAAAFTFAILAVMSWLLLRSLTDAWASGTTTAAAYPIPRWWLLAVLLYGFASSGLHVLRAGLAALFVDPAVYASGPSEGA</sequence>
<comment type="subunit">
    <text evidence="9">The complex comprises the extracytoplasmic solute receptor protein and the two transmembrane proteins.</text>
</comment>
<comment type="caution">
    <text evidence="11">The sequence shown here is derived from an EMBL/GenBank/DDBJ whole genome shotgun (WGS) entry which is preliminary data.</text>
</comment>
<dbReference type="EMBL" id="PNRE01000100">
    <property type="protein sequence ID" value="PMR67075.1"/>
    <property type="molecule type" value="Genomic_DNA"/>
</dbReference>
<organism evidence="11 12">
    <name type="scientific">Halomonas heilongjiangensis</name>
    <dbReference type="NCBI Taxonomy" id="1387883"/>
    <lineage>
        <taxon>Bacteria</taxon>
        <taxon>Pseudomonadati</taxon>
        <taxon>Pseudomonadota</taxon>
        <taxon>Gammaproteobacteria</taxon>
        <taxon>Oceanospirillales</taxon>
        <taxon>Halomonadaceae</taxon>
        <taxon>Halomonas</taxon>
    </lineage>
</organism>
<comment type="function">
    <text evidence="9">Part of the tripartite ATP-independent periplasmic (TRAP) transport system.</text>
</comment>
<dbReference type="GO" id="GO:0015740">
    <property type="term" value="P:C4-dicarboxylate transport"/>
    <property type="evidence" value="ECO:0007669"/>
    <property type="project" value="TreeGrafter"/>
</dbReference>
<keyword evidence="2 9" id="KW-0813">Transport</keyword>
<evidence type="ECO:0000256" key="7">
    <source>
        <dbReference type="ARBA" id="ARBA00023136"/>
    </source>
</evidence>
<dbReference type="Proteomes" id="UP000235346">
    <property type="component" value="Unassembled WGS sequence"/>
</dbReference>
<accession>A0A2N7TFY4</accession>
<dbReference type="PANTHER" id="PTHR35011">
    <property type="entry name" value="2,3-DIKETO-L-GULONATE TRAP TRANSPORTER SMALL PERMEASE PROTEIN YIAM"/>
    <property type="match status" value="1"/>
</dbReference>
<evidence type="ECO:0000256" key="1">
    <source>
        <dbReference type="ARBA" id="ARBA00004429"/>
    </source>
</evidence>
<dbReference type="InterPro" id="IPR007387">
    <property type="entry name" value="TRAP_DctQ"/>
</dbReference>
<reference evidence="11 12" key="1">
    <citation type="submission" date="2018-01" db="EMBL/GenBank/DDBJ databases">
        <title>Halomonas endophytica sp. nov., isolated from storage liquid in the stems of Populus euphratica.</title>
        <authorList>
            <person name="Chen C."/>
        </authorList>
    </citation>
    <scope>NUCLEOTIDE SEQUENCE [LARGE SCALE GENOMIC DNA]</scope>
    <source>
        <strain evidence="11 12">DSM 26881</strain>
    </source>
</reference>
<keyword evidence="7 9" id="KW-0472">Membrane</keyword>
<dbReference type="Pfam" id="PF04290">
    <property type="entry name" value="DctQ"/>
    <property type="match status" value="1"/>
</dbReference>
<evidence type="ECO:0000256" key="4">
    <source>
        <dbReference type="ARBA" id="ARBA00022519"/>
    </source>
</evidence>
<name>A0A2N7TFY4_9GAMM</name>